<dbReference type="RefSeq" id="WP_192767140.1">
    <property type="nucleotide sequence ID" value="NZ_JADBEB010000001.1"/>
</dbReference>
<dbReference type="Proteomes" id="UP000649753">
    <property type="component" value="Unassembled WGS sequence"/>
</dbReference>
<accession>A0A927M3Z5</accession>
<dbReference type="AlphaFoldDB" id="A0A927M3Z5"/>
<dbReference type="EMBL" id="JADBEB010000001">
    <property type="protein sequence ID" value="MBE1487264.1"/>
    <property type="molecule type" value="Genomic_DNA"/>
</dbReference>
<keyword evidence="2" id="KW-1185">Reference proteome</keyword>
<proteinExistence type="predicted"/>
<reference evidence="1" key="1">
    <citation type="submission" date="2020-10" db="EMBL/GenBank/DDBJ databases">
        <title>Sequencing the genomes of 1000 actinobacteria strains.</title>
        <authorList>
            <person name="Klenk H.-P."/>
        </authorList>
    </citation>
    <scope>NUCLEOTIDE SEQUENCE</scope>
    <source>
        <strain evidence="1">DSM 46832</strain>
    </source>
</reference>
<evidence type="ECO:0000313" key="2">
    <source>
        <dbReference type="Proteomes" id="UP000649753"/>
    </source>
</evidence>
<name>A0A927M3Z5_9ACTN</name>
<sequence>MTGTIGTQYRALGGASCTDFYVFDSGDVPQRWHWNGSSWRNVPTGSKYAVKTVRAFAANDIWAFSGSASQGFHFNGTSWRQISIPVMDVHTLVGTSSSDFWLLGAVPRSTTLVAYRWNGTTWTKGSLPATYKGFLSSTAAAASNNLYVFSSTTTPGYLRWNGTSWRHEQVPSGLTGYAQDIAYAANTLWVTSGRDFLRLSNGQWSKQPYPVVDDRNGLRIFDLATDPRTQTVFGAGWVGEGEVGDIRKAISENVAQAG</sequence>
<comment type="caution">
    <text evidence="1">The sequence shown here is derived from an EMBL/GenBank/DDBJ whole genome shotgun (WGS) entry which is preliminary data.</text>
</comment>
<gene>
    <name evidence="1" type="ORF">H4W31_002902</name>
</gene>
<evidence type="ECO:0000313" key="1">
    <source>
        <dbReference type="EMBL" id="MBE1487264.1"/>
    </source>
</evidence>
<protein>
    <submittedName>
        <fullName evidence="1">Uncharacterized protein</fullName>
    </submittedName>
</protein>
<organism evidence="1 2">
    <name type="scientific">Plantactinospora soyae</name>
    <dbReference type="NCBI Taxonomy" id="1544732"/>
    <lineage>
        <taxon>Bacteria</taxon>
        <taxon>Bacillati</taxon>
        <taxon>Actinomycetota</taxon>
        <taxon>Actinomycetes</taxon>
        <taxon>Micromonosporales</taxon>
        <taxon>Micromonosporaceae</taxon>
        <taxon>Plantactinospora</taxon>
    </lineage>
</organism>